<organism evidence="1 2">
    <name type="scientific">Methylotuvimicrobium buryatense</name>
    <name type="common">Methylomicrobium buryatense</name>
    <dbReference type="NCBI Taxonomy" id="95641"/>
    <lineage>
        <taxon>Bacteria</taxon>
        <taxon>Pseudomonadati</taxon>
        <taxon>Pseudomonadota</taxon>
        <taxon>Gammaproteobacteria</taxon>
        <taxon>Methylococcales</taxon>
        <taxon>Methylococcaceae</taxon>
        <taxon>Methylotuvimicrobium</taxon>
    </lineage>
</organism>
<dbReference type="Gene3D" id="3.40.50.450">
    <property type="match status" value="1"/>
</dbReference>
<dbReference type="Pfam" id="PF11071">
    <property type="entry name" value="Nuc_deoxyri_tr3"/>
    <property type="match status" value="1"/>
</dbReference>
<evidence type="ECO:0000313" key="2">
    <source>
        <dbReference type="Proteomes" id="UP000305881"/>
    </source>
</evidence>
<dbReference type="KEGG" id="mbur:EQU24_03080"/>
<proteinExistence type="predicted"/>
<protein>
    <submittedName>
        <fullName evidence="1">YtoQ family protein</fullName>
    </submittedName>
</protein>
<dbReference type="EMBL" id="CP035467">
    <property type="protein sequence ID" value="QCW81344.1"/>
    <property type="molecule type" value="Genomic_DNA"/>
</dbReference>
<dbReference type="NCBIfam" id="TIGR03646">
    <property type="entry name" value="YtoQ_fam"/>
    <property type="match status" value="1"/>
</dbReference>
<evidence type="ECO:0000313" key="1">
    <source>
        <dbReference type="EMBL" id="QCW81344.1"/>
    </source>
</evidence>
<reference evidence="2" key="1">
    <citation type="journal article" date="2019" name="J. Bacteriol.">
        <title>A Mutagenic Screen Identifies a TonB-Dependent Receptor Required for the Lanthanide Metal Switch in the Type I Methanotroph 'Methylotuvimicrobium buryatense' 5GB1C.</title>
        <authorList>
            <person name="Groom J.D."/>
            <person name="Ford S.M."/>
            <person name="Pesesky M.W."/>
            <person name="Lidstrom M.E."/>
        </authorList>
    </citation>
    <scope>NUCLEOTIDE SEQUENCE [LARGE SCALE GENOMIC DNA]</scope>
    <source>
        <strain evidence="2">5GB1C</strain>
    </source>
</reference>
<sequence length="147" mass="16533">MAYTIYLSGETHTDWRDQILQGIENNDLDIEVLGPITDLNISENIGSEILGPEENNFWRDHKSAKINALRNNHYLGQADLVVVRFGEKYKQWETAFDAGLAIGMGIPIVVMHDPEQTHALKEIDAAALAVTQDSLQVIEILKYISQQ</sequence>
<dbReference type="AlphaFoldDB" id="A0A4P9UJN3"/>
<dbReference type="InterPro" id="IPR019884">
    <property type="entry name" value="YtoQ_family_protein"/>
</dbReference>
<name>A0A4P9UJN3_METBY</name>
<dbReference type="RefSeq" id="WP_017840908.1">
    <property type="nucleotide sequence ID" value="NZ_CP035467.1"/>
</dbReference>
<accession>A0A4P9UJN3</accession>
<keyword evidence="2" id="KW-1185">Reference proteome</keyword>
<dbReference type="Proteomes" id="UP000305881">
    <property type="component" value="Chromosome"/>
</dbReference>
<dbReference type="OrthoDB" id="979989at2"/>
<gene>
    <name evidence="1" type="ORF">EQU24_03080</name>
</gene>